<sequence>MESVYRQERKSNRKKGQMMIQKTRVMLYVNDVEMICRFFVEKIGAEISETIELPEEFKSIVLSISKELELGVFPKVFVQKFSPEVLGPPPSLVFFTDEFETIYENMEEPGEITDNNGILTFNFSDPEGNYFVIGKAESSD</sequence>
<gene>
    <name evidence="3" type="ORF">B1P95_00180</name>
    <name evidence="2" type="ORF">KYX88_09520</name>
</gene>
<dbReference type="RefSeq" id="WP_002320973.1">
    <property type="nucleotide sequence ID" value="NZ_AP026601.1"/>
</dbReference>
<comment type="caution">
    <text evidence="3">The sequence shown here is derived from an EMBL/GenBank/DDBJ whole genome shotgun (WGS) entry which is preliminary data.</text>
</comment>
<dbReference type="PANTHER" id="PTHR36437:SF2">
    <property type="entry name" value="GLYOXALASE_BLEOMYCIN RESISTANCE PROTEIN_DIOXYGENASE"/>
    <property type="match status" value="1"/>
</dbReference>
<dbReference type="Pfam" id="PF00903">
    <property type="entry name" value="Glyoxalase"/>
    <property type="match status" value="1"/>
</dbReference>
<dbReference type="Gene3D" id="3.10.180.10">
    <property type="entry name" value="2,3-Dihydroxybiphenyl 1,2-Dioxygenase, domain 1"/>
    <property type="match status" value="1"/>
</dbReference>
<evidence type="ECO:0000313" key="3">
    <source>
        <dbReference type="EMBL" id="OOL84152.1"/>
    </source>
</evidence>
<dbReference type="SUPFAM" id="SSF54593">
    <property type="entry name" value="Glyoxalase/Bleomycin resistance protein/Dihydroxybiphenyl dioxygenase"/>
    <property type="match status" value="1"/>
</dbReference>
<accession>A0A1S8I5U3</accession>
<dbReference type="InterPro" id="IPR004360">
    <property type="entry name" value="Glyas_Fos-R_dOase_dom"/>
</dbReference>
<reference evidence="2" key="2">
    <citation type="journal article" date="2022" name="J. Anim. Sci.">
        <title>Whole genome sequence analyses-based assessment of virulence potential and antimicrobial susceptibilities and resistance of Enterococcus faecium strains isolated from commercial swine and cattle probiotic products.</title>
        <authorList>
            <person name="Shridhar P.B."/>
            <person name="Amachawadi R.G."/>
            <person name="Tokach M."/>
            <person name="Patel I."/>
            <person name="Gangiredla J."/>
            <person name="Mammel M."/>
            <person name="Nagaraja T.G."/>
        </authorList>
    </citation>
    <scope>NUCLEOTIDE SEQUENCE</scope>
    <source>
        <strain evidence="2">EF215</strain>
    </source>
</reference>
<dbReference type="AlphaFoldDB" id="A0A1S8I5U3"/>
<reference evidence="3 4" key="1">
    <citation type="submission" date="2017-02" db="EMBL/GenBank/DDBJ databases">
        <title>Clonality and virulence of isolates of VRE in Hematopoietic Stem Cell Transplanted (HSCT) patients.</title>
        <authorList>
            <person name="Marchi A.P."/>
            <person name="Martins R.C."/>
            <person name="Marie S.K."/>
            <person name="Levin A.S."/>
            <person name="Costa S.F."/>
        </authorList>
    </citation>
    <scope>NUCLEOTIDE SEQUENCE [LARGE SCALE GENOMIC DNA]</scope>
    <source>
        <strain evidence="3 4">LIM1759</strain>
    </source>
</reference>
<dbReference type="Proteomes" id="UP001139644">
    <property type="component" value="Unassembled WGS sequence"/>
</dbReference>
<dbReference type="PANTHER" id="PTHR36437">
    <property type="entry name" value="GLYOXALASE/BLEOMYCIN RESISTANCE PROTEIN/DIOXYGENASE"/>
    <property type="match status" value="1"/>
</dbReference>
<dbReference type="EMBL" id="MVGJ01000001">
    <property type="protein sequence ID" value="OOL84152.1"/>
    <property type="molecule type" value="Genomic_DNA"/>
</dbReference>
<evidence type="ECO:0000313" key="2">
    <source>
        <dbReference type="EMBL" id="MBX4223050.1"/>
    </source>
</evidence>
<evidence type="ECO:0000259" key="1">
    <source>
        <dbReference type="Pfam" id="PF00903"/>
    </source>
</evidence>
<name>A0A1S8I5U3_ENTFC</name>
<proteinExistence type="predicted"/>
<organism evidence="3 4">
    <name type="scientific">Enterococcus faecium</name>
    <name type="common">Streptococcus faecium</name>
    <dbReference type="NCBI Taxonomy" id="1352"/>
    <lineage>
        <taxon>Bacteria</taxon>
        <taxon>Bacillati</taxon>
        <taxon>Bacillota</taxon>
        <taxon>Bacilli</taxon>
        <taxon>Lactobacillales</taxon>
        <taxon>Enterococcaceae</taxon>
        <taxon>Enterococcus</taxon>
    </lineage>
</organism>
<protein>
    <submittedName>
        <fullName evidence="3">Glyoxalase</fullName>
    </submittedName>
</protein>
<evidence type="ECO:0000313" key="4">
    <source>
        <dbReference type="Proteomes" id="UP000191171"/>
    </source>
</evidence>
<feature type="domain" description="Glyoxalase/fosfomycin resistance/dioxygenase" evidence="1">
    <location>
        <begin position="24"/>
        <end position="131"/>
    </location>
</feature>
<dbReference type="Proteomes" id="UP000191171">
    <property type="component" value="Unassembled WGS sequence"/>
</dbReference>
<dbReference type="EMBL" id="JAIFOC010000077">
    <property type="protein sequence ID" value="MBX4223050.1"/>
    <property type="molecule type" value="Genomic_DNA"/>
</dbReference>
<dbReference type="InterPro" id="IPR029068">
    <property type="entry name" value="Glyas_Bleomycin-R_OHBP_Dase"/>
</dbReference>